<evidence type="ECO:0000313" key="3">
    <source>
        <dbReference type="Proteomes" id="UP000000564"/>
    </source>
</evidence>
<dbReference type="InterPro" id="IPR025272">
    <property type="entry name" value="SocA_Panacea"/>
</dbReference>
<dbReference type="EMBL" id="AE014074">
    <property type="protein sequence ID" value="AAM79814.1"/>
    <property type="molecule type" value="Genomic_DNA"/>
</dbReference>
<dbReference type="AlphaFoldDB" id="A0A0H2UVC7"/>
<evidence type="ECO:0000313" key="2">
    <source>
        <dbReference type="EMBL" id="AAM79814.1"/>
    </source>
</evidence>
<evidence type="ECO:0000259" key="1">
    <source>
        <dbReference type="Pfam" id="PF13274"/>
    </source>
</evidence>
<dbReference type="GeneID" id="69900748"/>
<organism evidence="2 3">
    <name type="scientific">Streptococcus pyogenes serotype M3 (strain ATCC BAA-595 / MGAS315)</name>
    <dbReference type="NCBI Taxonomy" id="198466"/>
    <lineage>
        <taxon>Bacteria</taxon>
        <taxon>Bacillati</taxon>
        <taxon>Bacillota</taxon>
        <taxon>Bacilli</taxon>
        <taxon>Lactobacillales</taxon>
        <taxon>Streptococcaceae</taxon>
        <taxon>Streptococcus</taxon>
    </lineage>
</organism>
<sequence>MHALFVANYIIEYSNKKGYKINNLKLQKLLYFVNVRNILENGAPLFEESMEKWKYGPVVPDVYHEYKRFGAFSISTDEMIMEYVEFSVSPFGELSDLEITEYDSQKVENTQLIENTVDALHGFGPFELVDITHDHTPWKKYEDRIMDGVQGIKYTIEEIKDFFGHNPGAKIWVQ</sequence>
<dbReference type="RefSeq" id="WP_011017840.1">
    <property type="nucleotide sequence ID" value="NC_004070.1"/>
</dbReference>
<protein>
    <recommendedName>
        <fullName evidence="1">Antitoxin SocA-like Panacea domain-containing protein</fullName>
    </recommendedName>
</protein>
<reference evidence="2 3" key="1">
    <citation type="journal article" date="2002" name="Proc. Natl. Acad. Sci. U.S.A.">
        <title>Genome sequence of a serotype M3 strain of group A Streptococcus: phage-encoded toxins, the high-virulence phenotype, and clone emergence.</title>
        <authorList>
            <person name="Beres S.B."/>
            <person name="Sylva G.L."/>
            <person name="Barbian K.D."/>
            <person name="Lei B."/>
            <person name="Hoff J.S."/>
            <person name="Mammarella N.D."/>
            <person name="Liu M.Y."/>
            <person name="Smoot J.C."/>
            <person name="Porcella S.F."/>
            <person name="Parkins L.D."/>
            <person name="Campbell D.S."/>
            <person name="Smith T.M."/>
            <person name="McCormick J.K."/>
            <person name="Leung D.Y."/>
            <person name="Schlievert P.M."/>
            <person name="Musser J.M."/>
        </authorList>
    </citation>
    <scope>NUCLEOTIDE SEQUENCE [LARGE SCALE GENOMIC DNA]</scope>
    <source>
        <strain evidence="3">ATCC BAA-595 / MGAS315</strain>
    </source>
</reference>
<dbReference type="Pfam" id="PF13274">
    <property type="entry name" value="SocA_Panacea"/>
    <property type="match status" value="1"/>
</dbReference>
<feature type="domain" description="Antitoxin SocA-like Panacea" evidence="1">
    <location>
        <begin position="26"/>
        <end position="139"/>
    </location>
</feature>
<dbReference type="KEGG" id="spg:SpyM3_1207"/>
<name>A0A0H2UVC7_STRP3</name>
<accession>A0A0H2UVC7</accession>
<proteinExistence type="predicted"/>
<dbReference type="HOGENOM" id="CLU_110683_4_1_9"/>
<gene>
    <name evidence="2" type="ordered locus">SpyM3_1207</name>
</gene>
<dbReference type="Proteomes" id="UP000000564">
    <property type="component" value="Chromosome"/>
</dbReference>